<accession>A0ABT6CLZ4</accession>
<dbReference type="InterPro" id="IPR002347">
    <property type="entry name" value="SDR_fam"/>
</dbReference>
<dbReference type="InterPro" id="IPR050259">
    <property type="entry name" value="SDR"/>
</dbReference>
<reference evidence="2 3" key="1">
    <citation type="submission" date="2023-03" db="EMBL/GenBank/DDBJ databases">
        <title>Novosphingobium cyanobacteriorum sp. nov., isolated from a eutrophic reservoir during the Microcystis bloom period.</title>
        <authorList>
            <person name="Kang M."/>
            <person name="Le V."/>
            <person name="Ko S.-R."/>
            <person name="Lee S.-A."/>
            <person name="Ahn C.-Y."/>
        </authorList>
    </citation>
    <scope>NUCLEOTIDE SEQUENCE [LARGE SCALE GENOMIC DNA]</scope>
    <source>
        <strain evidence="2 3">HBC54</strain>
    </source>
</reference>
<dbReference type="PRINTS" id="PR00081">
    <property type="entry name" value="GDHRDH"/>
</dbReference>
<comment type="similarity">
    <text evidence="1">Belongs to the short-chain dehydrogenases/reductases (SDR) family.</text>
</comment>
<dbReference type="PANTHER" id="PTHR42879:SF2">
    <property type="entry name" value="3-OXOACYL-[ACYL-CARRIER-PROTEIN] REDUCTASE FABG"/>
    <property type="match status" value="1"/>
</dbReference>
<dbReference type="PRINTS" id="PR00080">
    <property type="entry name" value="SDRFAMILY"/>
</dbReference>
<dbReference type="InterPro" id="IPR036291">
    <property type="entry name" value="NAD(P)-bd_dom_sf"/>
</dbReference>
<gene>
    <name evidence="2" type="ORF">POM99_15350</name>
</gene>
<dbReference type="Proteomes" id="UP001222770">
    <property type="component" value="Unassembled WGS sequence"/>
</dbReference>
<organism evidence="2 3">
    <name type="scientific">Novosphingobium cyanobacteriorum</name>
    <dbReference type="NCBI Taxonomy" id="3024215"/>
    <lineage>
        <taxon>Bacteria</taxon>
        <taxon>Pseudomonadati</taxon>
        <taxon>Pseudomonadota</taxon>
        <taxon>Alphaproteobacteria</taxon>
        <taxon>Sphingomonadales</taxon>
        <taxon>Sphingomonadaceae</taxon>
        <taxon>Novosphingobium</taxon>
    </lineage>
</organism>
<sequence length="252" mass="26394">MANKNGARVALVSGAAQGIGRAIALRLARDGCDVALLDRDFEGIAAVAAEVEAEGQRVLALRTDMLDREAIALSFNQATEGLGPLDILVNNVGQSARENAAPFWEAGADLADFMVDICLRTAMDATRQAVPGMRERGYGRIVNIASDSAYIGSKSSAAYAAAKAGVIGFTRSLARELALYGITVNAIAPGYIRTRATDLLPASFVEKAISETPVGKLGEPEDIAHAVSYFASEGAGYVTGQSLIVNGGRWMN</sequence>
<dbReference type="Pfam" id="PF13561">
    <property type="entry name" value="adh_short_C2"/>
    <property type="match status" value="1"/>
</dbReference>
<dbReference type="Gene3D" id="3.40.50.720">
    <property type="entry name" value="NAD(P)-binding Rossmann-like Domain"/>
    <property type="match status" value="1"/>
</dbReference>
<comment type="caution">
    <text evidence="2">The sequence shown here is derived from an EMBL/GenBank/DDBJ whole genome shotgun (WGS) entry which is preliminary data.</text>
</comment>
<dbReference type="SUPFAM" id="SSF51735">
    <property type="entry name" value="NAD(P)-binding Rossmann-fold domains"/>
    <property type="match status" value="1"/>
</dbReference>
<dbReference type="InterPro" id="IPR020904">
    <property type="entry name" value="Sc_DH/Rdtase_CS"/>
</dbReference>
<evidence type="ECO:0000313" key="2">
    <source>
        <dbReference type="EMBL" id="MDF8334583.1"/>
    </source>
</evidence>
<keyword evidence="3" id="KW-1185">Reference proteome</keyword>
<dbReference type="EMBL" id="JAROCY010000015">
    <property type="protein sequence ID" value="MDF8334583.1"/>
    <property type="molecule type" value="Genomic_DNA"/>
</dbReference>
<dbReference type="PROSITE" id="PS00061">
    <property type="entry name" value="ADH_SHORT"/>
    <property type="match status" value="1"/>
</dbReference>
<name>A0ABT6CLZ4_9SPHN</name>
<evidence type="ECO:0000313" key="3">
    <source>
        <dbReference type="Proteomes" id="UP001222770"/>
    </source>
</evidence>
<dbReference type="RefSeq" id="WP_277279358.1">
    <property type="nucleotide sequence ID" value="NZ_JAROCY010000015.1"/>
</dbReference>
<protein>
    <submittedName>
        <fullName evidence="2">SDR family NAD(P)-dependent oxidoreductase</fullName>
    </submittedName>
</protein>
<proteinExistence type="inferred from homology"/>
<dbReference type="PANTHER" id="PTHR42879">
    <property type="entry name" value="3-OXOACYL-(ACYL-CARRIER-PROTEIN) REDUCTASE"/>
    <property type="match status" value="1"/>
</dbReference>
<evidence type="ECO:0000256" key="1">
    <source>
        <dbReference type="ARBA" id="ARBA00006484"/>
    </source>
</evidence>